<reference evidence="1" key="1">
    <citation type="journal article" date="2014" name="Front. Microbiol.">
        <title>High frequency of phylogenetically diverse reductive dehalogenase-homologous genes in deep subseafloor sedimentary metagenomes.</title>
        <authorList>
            <person name="Kawai M."/>
            <person name="Futagami T."/>
            <person name="Toyoda A."/>
            <person name="Takaki Y."/>
            <person name="Nishi S."/>
            <person name="Hori S."/>
            <person name="Arai W."/>
            <person name="Tsubouchi T."/>
            <person name="Morono Y."/>
            <person name="Uchiyama I."/>
            <person name="Ito T."/>
            <person name="Fujiyama A."/>
            <person name="Inagaki F."/>
            <person name="Takami H."/>
        </authorList>
    </citation>
    <scope>NUCLEOTIDE SEQUENCE</scope>
    <source>
        <strain evidence="1">Expedition CK06-06</strain>
    </source>
</reference>
<dbReference type="EMBL" id="BARU01000501">
    <property type="protein sequence ID" value="GAH21424.1"/>
    <property type="molecule type" value="Genomic_DNA"/>
</dbReference>
<proteinExistence type="predicted"/>
<evidence type="ECO:0000313" key="1">
    <source>
        <dbReference type="EMBL" id="GAH21424.1"/>
    </source>
</evidence>
<name>X1EW77_9ZZZZ</name>
<accession>X1EW77</accession>
<organism evidence="1">
    <name type="scientific">marine sediment metagenome</name>
    <dbReference type="NCBI Taxonomy" id="412755"/>
    <lineage>
        <taxon>unclassified sequences</taxon>
        <taxon>metagenomes</taxon>
        <taxon>ecological metagenomes</taxon>
    </lineage>
</organism>
<comment type="caution">
    <text evidence="1">The sequence shown here is derived from an EMBL/GenBank/DDBJ whole genome shotgun (WGS) entry which is preliminary data.</text>
</comment>
<dbReference type="AlphaFoldDB" id="X1EW77"/>
<sequence>MSVERERLIAWKKTARGKGLRWQILRDVVACCRLHWITFEELSHVMMRLRGLTRSKLREMLAELRETGDLDHVQDKRISRWVYGTTVQGAGFWINGTVGIPAGIVEAVAIMRRARALELGEVDESNRPDKVE</sequence>
<gene>
    <name evidence="1" type="ORF">S03H2_01654</name>
</gene>
<protein>
    <submittedName>
        <fullName evidence="1">Uncharacterized protein</fullName>
    </submittedName>
</protein>